<evidence type="ECO:0000313" key="2">
    <source>
        <dbReference type="EMBL" id="BAT61364.1"/>
    </source>
</evidence>
<proteinExistence type="predicted"/>
<dbReference type="Proteomes" id="UP000236884">
    <property type="component" value="Chromosome"/>
</dbReference>
<keyword evidence="3" id="KW-1185">Reference proteome</keyword>
<gene>
    <name evidence="2" type="primary">phbC_2</name>
    <name evidence="2" type="ORF">GJW-30_1_03921</name>
</gene>
<dbReference type="KEGG" id="vgo:GJW-30_1_03921"/>
<dbReference type="InterPro" id="IPR000073">
    <property type="entry name" value="AB_hydrolase_1"/>
</dbReference>
<dbReference type="GO" id="GO:0016746">
    <property type="term" value="F:acyltransferase activity"/>
    <property type="evidence" value="ECO:0007669"/>
    <property type="project" value="UniProtKB-KW"/>
</dbReference>
<protein>
    <submittedName>
        <fullName evidence="2">Poly-beta-hydroxybutyrate polymerase</fullName>
        <ecNumber evidence="2">2.3.1.-</ecNumber>
    </submittedName>
</protein>
<dbReference type="EC" id="2.3.1.-" evidence="2"/>
<dbReference type="OrthoDB" id="9767934at2"/>
<dbReference type="InterPro" id="IPR051321">
    <property type="entry name" value="PHA/PHB_synthase"/>
</dbReference>
<dbReference type="RefSeq" id="WP_096358072.1">
    <property type="nucleotide sequence ID" value="NZ_AP014946.1"/>
</dbReference>
<sequence length="361" mass="41294">MSTAQKQKPDDSIASRIQAEVDRAIQRNIKGLEYFTSPAPAVGLTPKDVMVTRGTMTLYHYRPMAKEVYRKPLLIVMATSNRGYILDLAPGQSFIEFLLKQGYDVYVLDWNPPTADEKHLRFEDYVLDFIPDAVQRVLKESGQPDLNMIGYCMGGVLSTWYAALHADGPLQNLVCFTTPVDFRHMKLFNNWSDKRHFDVDKLVERLGNVPPEFIYASFDMLRPASRVTAQISLWENMWSDQYVKSYRMLDRWSNETLPLAGEYFKQTVKELMWENSFYKNELVIGGRRVDLGNIKVPLLHVLAEHDHIVPYEAAKPLVAHVGSEEKEEVVLKGGHVSLVAGGNAMKRLWPKVDNWLGERSV</sequence>
<organism evidence="2 3">
    <name type="scientific">Variibacter gotjawalensis</name>
    <dbReference type="NCBI Taxonomy" id="1333996"/>
    <lineage>
        <taxon>Bacteria</taxon>
        <taxon>Pseudomonadati</taxon>
        <taxon>Pseudomonadota</taxon>
        <taxon>Alphaproteobacteria</taxon>
        <taxon>Hyphomicrobiales</taxon>
        <taxon>Nitrobacteraceae</taxon>
        <taxon>Variibacter</taxon>
    </lineage>
</organism>
<dbReference type="PANTHER" id="PTHR36837">
    <property type="entry name" value="POLY(3-HYDROXYALKANOATE) POLYMERASE SUBUNIT PHAC"/>
    <property type="match status" value="1"/>
</dbReference>
<evidence type="ECO:0000313" key="3">
    <source>
        <dbReference type="Proteomes" id="UP000236884"/>
    </source>
</evidence>
<evidence type="ECO:0000259" key="1">
    <source>
        <dbReference type="Pfam" id="PF00561"/>
    </source>
</evidence>
<dbReference type="PANTHER" id="PTHR36837:SF2">
    <property type="entry name" value="POLY(3-HYDROXYALKANOATE) POLYMERASE SUBUNIT PHAC"/>
    <property type="match status" value="1"/>
</dbReference>
<dbReference type="AlphaFoldDB" id="A0A0S3PZL7"/>
<reference evidence="2 3" key="1">
    <citation type="submission" date="2015-08" db="EMBL/GenBank/DDBJ databases">
        <title>Investigation of the bacterial diversity of lava forest soil.</title>
        <authorList>
            <person name="Lee J.S."/>
        </authorList>
    </citation>
    <scope>NUCLEOTIDE SEQUENCE [LARGE SCALE GENOMIC DNA]</scope>
    <source>
        <strain evidence="2 3">GJW-30</strain>
    </source>
</reference>
<accession>A0A0S3PZL7</accession>
<keyword evidence="2" id="KW-0808">Transferase</keyword>
<dbReference type="Gene3D" id="3.40.50.1820">
    <property type="entry name" value="alpha/beta hydrolase"/>
    <property type="match status" value="1"/>
</dbReference>
<dbReference type="InterPro" id="IPR029058">
    <property type="entry name" value="AB_hydrolase_fold"/>
</dbReference>
<feature type="domain" description="AB hydrolase-1" evidence="1">
    <location>
        <begin position="94"/>
        <end position="338"/>
    </location>
</feature>
<name>A0A0S3PZL7_9BRAD</name>
<dbReference type="SUPFAM" id="SSF53474">
    <property type="entry name" value="alpha/beta-Hydrolases"/>
    <property type="match status" value="1"/>
</dbReference>
<dbReference type="EMBL" id="AP014946">
    <property type="protein sequence ID" value="BAT61364.1"/>
    <property type="molecule type" value="Genomic_DNA"/>
</dbReference>
<dbReference type="Pfam" id="PF00561">
    <property type="entry name" value="Abhydrolase_1"/>
    <property type="match status" value="1"/>
</dbReference>
<keyword evidence="2" id="KW-0012">Acyltransferase</keyword>